<protein>
    <recommendedName>
        <fullName evidence="2">HTH psq-type domain-containing protein</fullName>
    </recommendedName>
</protein>
<sequence>MRYRVLRRNSRNGLLINQDGSWPKSHKEEMGLIRAVNVVQAGDTGYKSAAKQFGVPYSTVERYVKNSESRPDNLVNVPLGKWSVLSRGLKNELVEYCVEMYKRFYWLRKHDIKRMVFQQEIANYIKHPFSKKKINHLGRNGLLLF</sequence>
<keyword evidence="4" id="KW-1185">Reference proteome</keyword>
<evidence type="ECO:0000313" key="4">
    <source>
        <dbReference type="Proteomes" id="UP001159363"/>
    </source>
</evidence>
<organism evidence="3 4">
    <name type="scientific">Dryococelus australis</name>
    <dbReference type="NCBI Taxonomy" id="614101"/>
    <lineage>
        <taxon>Eukaryota</taxon>
        <taxon>Metazoa</taxon>
        <taxon>Ecdysozoa</taxon>
        <taxon>Arthropoda</taxon>
        <taxon>Hexapoda</taxon>
        <taxon>Insecta</taxon>
        <taxon>Pterygota</taxon>
        <taxon>Neoptera</taxon>
        <taxon>Polyneoptera</taxon>
        <taxon>Phasmatodea</taxon>
        <taxon>Verophasmatodea</taxon>
        <taxon>Anareolatae</taxon>
        <taxon>Phasmatidae</taxon>
        <taxon>Eurycanthinae</taxon>
        <taxon>Dryococelus</taxon>
    </lineage>
</organism>
<feature type="domain" description="HTH psq-type" evidence="2">
    <location>
        <begin position="32"/>
        <end position="68"/>
    </location>
</feature>
<evidence type="ECO:0000256" key="1">
    <source>
        <dbReference type="ARBA" id="ARBA00004123"/>
    </source>
</evidence>
<dbReference type="EMBL" id="JARBHB010000014">
    <property type="protein sequence ID" value="KAJ8869312.1"/>
    <property type="molecule type" value="Genomic_DNA"/>
</dbReference>
<comment type="caution">
    <text evidence="3">The sequence shown here is derived from an EMBL/GenBank/DDBJ whole genome shotgun (WGS) entry which is preliminary data.</text>
</comment>
<dbReference type="InterPro" id="IPR009057">
    <property type="entry name" value="Homeodomain-like_sf"/>
</dbReference>
<dbReference type="InterPro" id="IPR007889">
    <property type="entry name" value="HTH_Psq"/>
</dbReference>
<accession>A0ABQ9GAW8</accession>
<name>A0ABQ9GAW8_9NEOP</name>
<dbReference type="Pfam" id="PF05225">
    <property type="entry name" value="HTH_psq"/>
    <property type="match status" value="1"/>
</dbReference>
<reference evidence="3 4" key="1">
    <citation type="submission" date="2023-02" db="EMBL/GenBank/DDBJ databases">
        <title>LHISI_Scaffold_Assembly.</title>
        <authorList>
            <person name="Stuart O.P."/>
            <person name="Cleave R."/>
            <person name="Magrath M.J.L."/>
            <person name="Mikheyev A.S."/>
        </authorList>
    </citation>
    <scope>NUCLEOTIDE SEQUENCE [LARGE SCALE GENOMIC DNA]</scope>
    <source>
        <strain evidence="3">Daus_M_001</strain>
        <tissue evidence="3">Leg muscle</tissue>
    </source>
</reference>
<dbReference type="Proteomes" id="UP001159363">
    <property type="component" value="Chromosome 13"/>
</dbReference>
<evidence type="ECO:0000313" key="3">
    <source>
        <dbReference type="EMBL" id="KAJ8869312.1"/>
    </source>
</evidence>
<dbReference type="SUPFAM" id="SSF46689">
    <property type="entry name" value="Homeodomain-like"/>
    <property type="match status" value="1"/>
</dbReference>
<dbReference type="Gene3D" id="1.10.10.60">
    <property type="entry name" value="Homeodomain-like"/>
    <property type="match status" value="1"/>
</dbReference>
<evidence type="ECO:0000259" key="2">
    <source>
        <dbReference type="Pfam" id="PF05225"/>
    </source>
</evidence>
<gene>
    <name evidence="3" type="ORF">PR048_030886</name>
</gene>
<proteinExistence type="predicted"/>
<comment type="subcellular location">
    <subcellularLocation>
        <location evidence="1">Nucleus</location>
    </subcellularLocation>
</comment>